<gene>
    <name evidence="1" type="ORF">KL86DYS1_11530</name>
</gene>
<dbReference type="EMBL" id="FLUM01000001">
    <property type="protein sequence ID" value="SBV95965.1"/>
    <property type="molecule type" value="Genomic_DNA"/>
</dbReference>
<protein>
    <submittedName>
        <fullName evidence="1">Uncharacterized protein</fullName>
    </submittedName>
</protein>
<organism evidence="1">
    <name type="scientific">uncultured Dysgonomonas sp</name>
    <dbReference type="NCBI Taxonomy" id="206096"/>
    <lineage>
        <taxon>Bacteria</taxon>
        <taxon>Pseudomonadati</taxon>
        <taxon>Bacteroidota</taxon>
        <taxon>Bacteroidia</taxon>
        <taxon>Bacteroidales</taxon>
        <taxon>Dysgonomonadaceae</taxon>
        <taxon>Dysgonomonas</taxon>
        <taxon>environmental samples</taxon>
    </lineage>
</organism>
<evidence type="ECO:0000313" key="1">
    <source>
        <dbReference type="EMBL" id="SBV95965.1"/>
    </source>
</evidence>
<name>A0A212J9S6_9BACT</name>
<reference evidence="1" key="1">
    <citation type="submission" date="2016-04" db="EMBL/GenBank/DDBJ databases">
        <authorList>
            <person name="Evans L.H."/>
            <person name="Alamgir A."/>
            <person name="Owens N."/>
            <person name="Weber N.D."/>
            <person name="Virtaneva K."/>
            <person name="Barbian K."/>
            <person name="Babar A."/>
            <person name="Rosenke K."/>
        </authorList>
    </citation>
    <scope>NUCLEOTIDE SEQUENCE</scope>
    <source>
        <strain evidence="1">86-1</strain>
    </source>
</reference>
<accession>A0A212J9S6</accession>
<sequence>MIYFQIKKYISGIFLKLVLYTFNEKLKAEINKASVSQDEKTE</sequence>
<dbReference type="AlphaFoldDB" id="A0A212J9S6"/>
<proteinExistence type="predicted"/>